<dbReference type="Pfam" id="PF00581">
    <property type="entry name" value="Rhodanese"/>
    <property type="match status" value="1"/>
</dbReference>
<dbReference type="PANTHER" id="PTHR43629">
    <property type="entry name" value="PEPTIDYL-PROLYL CIS-TRANS ISOMERASE"/>
    <property type="match status" value="1"/>
</dbReference>
<dbReference type="EMBL" id="KQ989618">
    <property type="protein sequence ID" value="KZV54089.1"/>
    <property type="molecule type" value="Genomic_DNA"/>
</dbReference>
<feature type="domain" description="PpiC" evidence="3">
    <location>
        <begin position="81"/>
        <end position="164"/>
    </location>
</feature>
<reference evidence="5 6" key="1">
    <citation type="journal article" date="2015" name="Proc. Natl. Acad. Sci. U.S.A.">
        <title>The resurrection genome of Boea hygrometrica: A blueprint for survival of dehydration.</title>
        <authorList>
            <person name="Xiao L."/>
            <person name="Yang G."/>
            <person name="Zhang L."/>
            <person name="Yang X."/>
            <person name="Zhao S."/>
            <person name="Ji Z."/>
            <person name="Zhou Q."/>
            <person name="Hu M."/>
            <person name="Wang Y."/>
            <person name="Chen M."/>
            <person name="Xu Y."/>
            <person name="Jin H."/>
            <person name="Xiao X."/>
            <person name="Hu G."/>
            <person name="Bao F."/>
            <person name="Hu Y."/>
            <person name="Wan P."/>
            <person name="Li L."/>
            <person name="Deng X."/>
            <person name="Kuang T."/>
            <person name="Xiang C."/>
            <person name="Zhu J.K."/>
            <person name="Oliver M.J."/>
            <person name="He Y."/>
        </authorList>
    </citation>
    <scope>NUCLEOTIDE SEQUENCE [LARGE SCALE GENOMIC DNA]</scope>
    <source>
        <strain evidence="6">cv. XS01</strain>
    </source>
</reference>
<dbReference type="SMART" id="SM00450">
    <property type="entry name" value="RHOD"/>
    <property type="match status" value="1"/>
</dbReference>
<dbReference type="PROSITE" id="PS50198">
    <property type="entry name" value="PPIC_PPIASE_2"/>
    <property type="match status" value="1"/>
</dbReference>
<dbReference type="Gene3D" id="3.10.50.40">
    <property type="match status" value="1"/>
</dbReference>
<dbReference type="SUPFAM" id="SSF54534">
    <property type="entry name" value="FKBP-like"/>
    <property type="match status" value="1"/>
</dbReference>
<dbReference type="InterPro" id="IPR046357">
    <property type="entry name" value="PPIase_dom_sf"/>
</dbReference>
<organism evidence="5 6">
    <name type="scientific">Dorcoceras hygrometricum</name>
    <dbReference type="NCBI Taxonomy" id="472368"/>
    <lineage>
        <taxon>Eukaryota</taxon>
        <taxon>Viridiplantae</taxon>
        <taxon>Streptophyta</taxon>
        <taxon>Embryophyta</taxon>
        <taxon>Tracheophyta</taxon>
        <taxon>Spermatophyta</taxon>
        <taxon>Magnoliopsida</taxon>
        <taxon>eudicotyledons</taxon>
        <taxon>Gunneridae</taxon>
        <taxon>Pentapetalae</taxon>
        <taxon>asterids</taxon>
        <taxon>lamiids</taxon>
        <taxon>Lamiales</taxon>
        <taxon>Gesneriaceae</taxon>
        <taxon>Didymocarpoideae</taxon>
        <taxon>Trichosporeae</taxon>
        <taxon>Loxocarpinae</taxon>
        <taxon>Dorcoceras</taxon>
    </lineage>
</organism>
<dbReference type="Pfam" id="PF00639">
    <property type="entry name" value="Rotamase"/>
    <property type="match status" value="1"/>
</dbReference>
<evidence type="ECO:0000256" key="2">
    <source>
        <dbReference type="RuleBase" id="RU363014"/>
    </source>
</evidence>
<dbReference type="PANTHER" id="PTHR43629:SF2">
    <property type="entry name" value="RHODANESE-LIKE_PPIC DOMAIN-CONTAINING PROTEIN 12, CHLOROPLASTIC"/>
    <property type="match status" value="1"/>
</dbReference>
<evidence type="ECO:0000313" key="6">
    <source>
        <dbReference type="Proteomes" id="UP000250235"/>
    </source>
</evidence>
<dbReference type="InterPro" id="IPR052204">
    <property type="entry name" value="PpiC/parvulin_rotamase"/>
</dbReference>
<gene>
    <name evidence="5" type="ORF">F511_38709</name>
</gene>
<dbReference type="PROSITE" id="PS50206">
    <property type="entry name" value="RHODANESE_3"/>
    <property type="match status" value="1"/>
</dbReference>
<comment type="catalytic activity">
    <reaction evidence="2">
        <text>[protein]-peptidylproline (omega=180) = [protein]-peptidylproline (omega=0)</text>
        <dbReference type="Rhea" id="RHEA:16237"/>
        <dbReference type="Rhea" id="RHEA-COMP:10747"/>
        <dbReference type="Rhea" id="RHEA-COMP:10748"/>
        <dbReference type="ChEBI" id="CHEBI:83833"/>
        <dbReference type="ChEBI" id="CHEBI:83834"/>
        <dbReference type="EC" id="5.2.1.8"/>
    </reaction>
</comment>
<dbReference type="InterPro" id="IPR000297">
    <property type="entry name" value="PPIase_PpiC"/>
</dbReference>
<feature type="domain" description="Rhodanese" evidence="4">
    <location>
        <begin position="188"/>
        <end position="286"/>
    </location>
</feature>
<accession>A0A2Z7D6E4</accession>
<dbReference type="InterPro" id="IPR036873">
    <property type="entry name" value="Rhodanese-like_dom_sf"/>
</dbReference>
<sequence>MLRASYCHLSPSVFTAPSPLFALLPTLTTNHKSFPIPQAQTSQSIFHRRNRVLPVYRLNFGGFSSKLCWLSGMTGQCGIPKAAVKEDDQKLLLELQKRAAEGEDLGDLAVEYSICPSKEEGGMLGWVRRGQMVPEFEEAAFAAPLNKIIRCKTKFGWHLLQVLSEREESVLENIQPVEFHEKMQNPEFLKDAQLIDVREPDEVFVFLIRAKASLPGFKVLSLRQFGSWAPEILTKFDPQVDTYVLCHHGMRSLQVAKWLQTQGFRRVYNLSGGIHEYAVKADPSVPTY</sequence>
<dbReference type="SUPFAM" id="SSF52821">
    <property type="entry name" value="Rhodanese/Cell cycle control phosphatase"/>
    <property type="match status" value="1"/>
</dbReference>
<protein>
    <recommendedName>
        <fullName evidence="2">Peptidyl-prolyl cis-trans isomerase</fullName>
        <ecNumber evidence="2">5.2.1.8</ecNumber>
    </recommendedName>
</protein>
<dbReference type="EC" id="5.2.1.8" evidence="2"/>
<dbReference type="GO" id="GO:0003755">
    <property type="term" value="F:peptidyl-prolyl cis-trans isomerase activity"/>
    <property type="evidence" value="ECO:0007669"/>
    <property type="project" value="UniProtKB-UniRule"/>
</dbReference>
<keyword evidence="6" id="KW-1185">Reference proteome</keyword>
<proteinExistence type="predicted"/>
<keyword evidence="1 2" id="KW-0697">Rotamase</keyword>
<dbReference type="AlphaFoldDB" id="A0A2Z7D6E4"/>
<name>A0A2Z7D6E4_9LAMI</name>
<dbReference type="Gene3D" id="3.40.250.10">
    <property type="entry name" value="Rhodanese-like domain"/>
    <property type="match status" value="1"/>
</dbReference>
<keyword evidence="1 2" id="KW-0413">Isomerase</keyword>
<dbReference type="Proteomes" id="UP000250235">
    <property type="component" value="Unassembled WGS sequence"/>
</dbReference>
<dbReference type="InterPro" id="IPR001763">
    <property type="entry name" value="Rhodanese-like_dom"/>
</dbReference>
<evidence type="ECO:0000259" key="3">
    <source>
        <dbReference type="PROSITE" id="PS50198"/>
    </source>
</evidence>
<evidence type="ECO:0000256" key="1">
    <source>
        <dbReference type="PROSITE-ProRule" id="PRU00278"/>
    </source>
</evidence>
<dbReference type="OrthoDB" id="1911748at2759"/>
<evidence type="ECO:0000259" key="4">
    <source>
        <dbReference type="PROSITE" id="PS50206"/>
    </source>
</evidence>
<evidence type="ECO:0000313" key="5">
    <source>
        <dbReference type="EMBL" id="KZV54089.1"/>
    </source>
</evidence>